<feature type="compositionally biased region" description="Basic and acidic residues" evidence="1">
    <location>
        <begin position="24"/>
        <end position="37"/>
    </location>
</feature>
<feature type="region of interest" description="Disordered" evidence="1">
    <location>
        <begin position="24"/>
        <end position="79"/>
    </location>
</feature>
<keyword evidence="4" id="KW-1185">Reference proteome</keyword>
<evidence type="ECO:0000256" key="2">
    <source>
        <dbReference type="SAM" id="SignalP"/>
    </source>
</evidence>
<evidence type="ECO:0000313" key="4">
    <source>
        <dbReference type="Proteomes" id="UP001390339"/>
    </source>
</evidence>
<feature type="signal peptide" evidence="2">
    <location>
        <begin position="1"/>
        <end position="18"/>
    </location>
</feature>
<proteinExistence type="predicted"/>
<gene>
    <name evidence="3" type="ORF">PGQ11_002483</name>
</gene>
<keyword evidence="2" id="KW-0732">Signal</keyword>
<protein>
    <submittedName>
        <fullName evidence="3">Uncharacterized protein</fullName>
    </submittedName>
</protein>
<comment type="caution">
    <text evidence="3">The sequence shown here is derived from an EMBL/GenBank/DDBJ whole genome shotgun (WGS) entry which is preliminary data.</text>
</comment>
<dbReference type="EMBL" id="JAPCWZ010000002">
    <property type="protein sequence ID" value="KAK8877537.1"/>
    <property type="molecule type" value="Genomic_DNA"/>
</dbReference>
<sequence>MQFSTILATVFAAVAVSATGLDARDDSDLAARHDEKANANSAMDPKMAGMDMSGSKKNMTMGGGSGSGSGGAKPAKGGAGALSPALVGVLGAVGLAALGQSL</sequence>
<organism evidence="3 4">
    <name type="scientific">Apiospora arundinis</name>
    <dbReference type="NCBI Taxonomy" id="335852"/>
    <lineage>
        <taxon>Eukaryota</taxon>
        <taxon>Fungi</taxon>
        <taxon>Dikarya</taxon>
        <taxon>Ascomycota</taxon>
        <taxon>Pezizomycotina</taxon>
        <taxon>Sordariomycetes</taxon>
        <taxon>Xylariomycetidae</taxon>
        <taxon>Amphisphaeriales</taxon>
        <taxon>Apiosporaceae</taxon>
        <taxon>Apiospora</taxon>
    </lineage>
</organism>
<accession>A0ABR2JJL4</accession>
<evidence type="ECO:0000256" key="1">
    <source>
        <dbReference type="SAM" id="MobiDB-lite"/>
    </source>
</evidence>
<evidence type="ECO:0000313" key="3">
    <source>
        <dbReference type="EMBL" id="KAK8877537.1"/>
    </source>
</evidence>
<feature type="compositionally biased region" description="Gly residues" evidence="1">
    <location>
        <begin position="61"/>
        <end position="71"/>
    </location>
</feature>
<dbReference type="Proteomes" id="UP001390339">
    <property type="component" value="Unassembled WGS sequence"/>
</dbReference>
<name>A0ABR2JJL4_9PEZI</name>
<feature type="chain" id="PRO_5046262754" evidence="2">
    <location>
        <begin position="19"/>
        <end position="102"/>
    </location>
</feature>
<reference evidence="3 4" key="1">
    <citation type="journal article" date="2024" name="IMA Fungus">
        <title>Apiospora arundinis, a panoply of carbohydrate-active enzymes and secondary metabolites.</title>
        <authorList>
            <person name="Sorensen T."/>
            <person name="Petersen C."/>
            <person name="Muurmann A.T."/>
            <person name="Christiansen J.V."/>
            <person name="Brundto M.L."/>
            <person name="Overgaard C.K."/>
            <person name="Boysen A.T."/>
            <person name="Wollenberg R.D."/>
            <person name="Larsen T.O."/>
            <person name="Sorensen J.L."/>
            <person name="Nielsen K.L."/>
            <person name="Sondergaard T.E."/>
        </authorList>
    </citation>
    <scope>NUCLEOTIDE SEQUENCE [LARGE SCALE GENOMIC DNA]</scope>
    <source>
        <strain evidence="3 4">AAU 773</strain>
    </source>
</reference>